<evidence type="ECO:0000259" key="1">
    <source>
        <dbReference type="Pfam" id="PF01548"/>
    </source>
</evidence>
<accession>A0A9Q3YTI1</accession>
<organism evidence="2 3">
    <name type="scientific">Alloalcanivorax marinus</name>
    <dbReference type="NCBI Taxonomy" id="1177169"/>
    <lineage>
        <taxon>Bacteria</taxon>
        <taxon>Pseudomonadati</taxon>
        <taxon>Pseudomonadota</taxon>
        <taxon>Gammaproteobacteria</taxon>
        <taxon>Oceanospirillales</taxon>
        <taxon>Alcanivoracaceae</taxon>
        <taxon>Alloalcanivorax</taxon>
    </lineage>
</organism>
<feature type="domain" description="Transposase IS110-like N-terminal" evidence="1">
    <location>
        <begin position="5"/>
        <end position="107"/>
    </location>
</feature>
<feature type="non-terminal residue" evidence="2">
    <location>
        <position position="108"/>
    </location>
</feature>
<protein>
    <submittedName>
        <fullName evidence="2">IS110 family transposase</fullName>
    </submittedName>
</protein>
<dbReference type="GO" id="GO:0004803">
    <property type="term" value="F:transposase activity"/>
    <property type="evidence" value="ECO:0007669"/>
    <property type="project" value="InterPro"/>
</dbReference>
<dbReference type="EMBL" id="JAJGNA010000073">
    <property type="protein sequence ID" value="MCC4310653.1"/>
    <property type="molecule type" value="Genomic_DNA"/>
</dbReference>
<dbReference type="InterPro" id="IPR047650">
    <property type="entry name" value="Transpos_IS110"/>
</dbReference>
<evidence type="ECO:0000313" key="3">
    <source>
        <dbReference type="Proteomes" id="UP001108027"/>
    </source>
</evidence>
<dbReference type="AlphaFoldDB" id="A0A9Q3YTI1"/>
<dbReference type="GO" id="GO:0003677">
    <property type="term" value="F:DNA binding"/>
    <property type="evidence" value="ECO:0007669"/>
    <property type="project" value="InterPro"/>
</dbReference>
<name>A0A9Q3YTI1_9GAMM</name>
<dbReference type="PANTHER" id="PTHR33055:SF3">
    <property type="entry name" value="PUTATIVE TRANSPOSASE FOR IS117-RELATED"/>
    <property type="match status" value="1"/>
</dbReference>
<gene>
    <name evidence="2" type="ORF">LL252_19005</name>
</gene>
<proteinExistence type="predicted"/>
<dbReference type="Pfam" id="PF01548">
    <property type="entry name" value="DEDD_Tnp_IS110"/>
    <property type="match status" value="1"/>
</dbReference>
<dbReference type="Proteomes" id="UP001108027">
    <property type="component" value="Unassembled WGS sequence"/>
</dbReference>
<dbReference type="PANTHER" id="PTHR33055">
    <property type="entry name" value="TRANSPOSASE FOR INSERTION SEQUENCE ELEMENT IS1111A"/>
    <property type="match status" value="1"/>
</dbReference>
<dbReference type="InterPro" id="IPR002525">
    <property type="entry name" value="Transp_IS110-like_N"/>
</dbReference>
<dbReference type="GO" id="GO:0006313">
    <property type="term" value="P:DNA transposition"/>
    <property type="evidence" value="ECO:0007669"/>
    <property type="project" value="InterPro"/>
</dbReference>
<comment type="caution">
    <text evidence="2">The sequence shown here is derived from an EMBL/GenBank/DDBJ whole genome shotgun (WGS) entry which is preliminary data.</text>
</comment>
<keyword evidence="3" id="KW-1185">Reference proteome</keyword>
<dbReference type="RefSeq" id="WP_228235374.1">
    <property type="nucleotide sequence ID" value="NZ_JAJGNA010000073.1"/>
</dbReference>
<reference evidence="2" key="1">
    <citation type="submission" date="2021-10" db="EMBL/GenBank/DDBJ databases">
        <title>The diversity and Nitrogen Metabolism of Culturable Nitrate-Utilizing Bacteria Within the Oxygen Minimum Zone of the Changjiang (Yangtze River)Estuary.</title>
        <authorList>
            <person name="Zhang D."/>
            <person name="Zheng J."/>
            <person name="Liu S."/>
            <person name="He W."/>
        </authorList>
    </citation>
    <scope>NUCLEOTIDE SEQUENCE</scope>
    <source>
        <strain evidence="2">FXH-223</strain>
    </source>
</reference>
<evidence type="ECO:0000313" key="2">
    <source>
        <dbReference type="EMBL" id="MCC4310653.1"/>
    </source>
</evidence>
<sequence length="108" mass="11570">MSVFVGVDIAAKTFDLVNRKEGKASKVESFSQSPQGHAKAIKRLHNLKPTLITMEATGIYYFDLAVALVQAGLPVAVINPKSFHHFAKLKLAGSKTDGVDAALLAEYG</sequence>